<keyword evidence="10" id="KW-0472">Membrane</keyword>
<evidence type="ECO:0000313" key="13">
    <source>
        <dbReference type="EMBL" id="ARW48265.1"/>
    </source>
</evidence>
<keyword evidence="9" id="KW-0902">Two-component regulatory system</keyword>
<dbReference type="EC" id="2.7.13.3" evidence="3"/>
<dbReference type="PROSITE" id="PS50109">
    <property type="entry name" value="HIS_KIN"/>
    <property type="match status" value="1"/>
</dbReference>
<proteinExistence type="predicted"/>
<evidence type="ECO:0000256" key="6">
    <source>
        <dbReference type="ARBA" id="ARBA00022692"/>
    </source>
</evidence>
<dbReference type="PROSITE" id="PS50885">
    <property type="entry name" value="HAMP"/>
    <property type="match status" value="1"/>
</dbReference>
<evidence type="ECO:0000256" key="10">
    <source>
        <dbReference type="ARBA" id="ARBA00023136"/>
    </source>
</evidence>
<keyword evidence="7" id="KW-0418">Kinase</keyword>
<evidence type="ECO:0000256" key="9">
    <source>
        <dbReference type="ARBA" id="ARBA00023012"/>
    </source>
</evidence>
<evidence type="ECO:0000256" key="1">
    <source>
        <dbReference type="ARBA" id="ARBA00000085"/>
    </source>
</evidence>
<keyword evidence="8" id="KW-1133">Transmembrane helix</keyword>
<dbReference type="InterPro" id="IPR050428">
    <property type="entry name" value="TCS_sensor_his_kinase"/>
</dbReference>
<dbReference type="PANTHER" id="PTHR45436:SF8">
    <property type="entry name" value="HISTIDINE KINASE"/>
    <property type="match status" value="1"/>
</dbReference>
<feature type="domain" description="Histidine kinase" evidence="11">
    <location>
        <begin position="61"/>
        <end position="282"/>
    </location>
</feature>
<reference evidence="13 14" key="1">
    <citation type="submission" date="2017-05" db="EMBL/GenBank/DDBJ databases">
        <title>Genome sequence of Acetobacter pasteurianus subsp. pasteurianus strain SRCM101342.</title>
        <authorList>
            <person name="Cho S.H."/>
        </authorList>
    </citation>
    <scope>NUCLEOTIDE SEQUENCE [LARGE SCALE GENOMIC DNA]</scope>
    <source>
        <strain evidence="13 14">SRCM101342</strain>
    </source>
</reference>
<dbReference type="PRINTS" id="PR00344">
    <property type="entry name" value="BCTRLSENSOR"/>
</dbReference>
<dbReference type="Gene3D" id="3.30.565.10">
    <property type="entry name" value="Histidine kinase-like ATPase, C-terminal domain"/>
    <property type="match status" value="1"/>
</dbReference>
<protein>
    <recommendedName>
        <fullName evidence="3">histidine kinase</fullName>
        <ecNumber evidence="3">2.7.13.3</ecNumber>
    </recommendedName>
</protein>
<dbReference type="SUPFAM" id="SSF158472">
    <property type="entry name" value="HAMP domain-like"/>
    <property type="match status" value="1"/>
</dbReference>
<dbReference type="InterPro" id="IPR036097">
    <property type="entry name" value="HisK_dim/P_sf"/>
</dbReference>
<dbReference type="AlphaFoldDB" id="A0A1Y0YBA6"/>
<dbReference type="SUPFAM" id="SSF47384">
    <property type="entry name" value="Homodimeric domain of signal transducing histidine kinase"/>
    <property type="match status" value="1"/>
</dbReference>
<name>A0A1Y0YBA6_ACEPA</name>
<evidence type="ECO:0000256" key="8">
    <source>
        <dbReference type="ARBA" id="ARBA00022989"/>
    </source>
</evidence>
<dbReference type="InterPro" id="IPR036890">
    <property type="entry name" value="HATPase_C_sf"/>
</dbReference>
<evidence type="ECO:0000256" key="7">
    <source>
        <dbReference type="ARBA" id="ARBA00022777"/>
    </source>
</evidence>
<dbReference type="Proteomes" id="UP000196205">
    <property type="component" value="Chromosome"/>
</dbReference>
<dbReference type="GO" id="GO:0000155">
    <property type="term" value="F:phosphorelay sensor kinase activity"/>
    <property type="evidence" value="ECO:0007669"/>
    <property type="project" value="InterPro"/>
</dbReference>
<dbReference type="InterPro" id="IPR003594">
    <property type="entry name" value="HATPase_dom"/>
</dbReference>
<dbReference type="RefSeq" id="WP_050820245.1">
    <property type="nucleotide sequence ID" value="NZ_CP021509.1"/>
</dbReference>
<dbReference type="InterPro" id="IPR003660">
    <property type="entry name" value="HAMP_dom"/>
</dbReference>
<comment type="catalytic activity">
    <reaction evidence="1">
        <text>ATP + protein L-histidine = ADP + protein N-phospho-L-histidine.</text>
        <dbReference type="EC" id="2.7.13.3"/>
    </reaction>
</comment>
<dbReference type="GO" id="GO:0005886">
    <property type="term" value="C:plasma membrane"/>
    <property type="evidence" value="ECO:0007669"/>
    <property type="project" value="TreeGrafter"/>
</dbReference>
<dbReference type="PANTHER" id="PTHR45436">
    <property type="entry name" value="SENSOR HISTIDINE KINASE YKOH"/>
    <property type="match status" value="1"/>
</dbReference>
<feature type="domain" description="HAMP" evidence="12">
    <location>
        <begin position="9"/>
        <end position="53"/>
    </location>
</feature>
<organism evidence="13 14">
    <name type="scientific">Acetobacter pasteurianus subsp. pasteurianus</name>
    <dbReference type="NCBI Taxonomy" id="481145"/>
    <lineage>
        <taxon>Bacteria</taxon>
        <taxon>Pseudomonadati</taxon>
        <taxon>Pseudomonadota</taxon>
        <taxon>Alphaproteobacteria</taxon>
        <taxon>Acetobacterales</taxon>
        <taxon>Acetobacteraceae</taxon>
        <taxon>Acetobacter</taxon>
    </lineage>
</organism>
<accession>A0A1Y0YBA6</accession>
<dbReference type="InterPro" id="IPR004358">
    <property type="entry name" value="Sig_transdc_His_kin-like_C"/>
</dbReference>
<keyword evidence="5 13" id="KW-0808">Transferase</keyword>
<dbReference type="Pfam" id="PF02518">
    <property type="entry name" value="HATPase_c"/>
    <property type="match status" value="1"/>
</dbReference>
<keyword evidence="4" id="KW-0597">Phosphoprotein</keyword>
<sequence>MVHRILHFLHQTTNAIMRGDLSQRIPLTENEDKSDEVATAINAMLDGISQQMDGLRQTSNAIAHDLRAPIARARAELEDAVVHAHTEVALRTTIDHAIAHLDHVTSICDALLRIAQIEIGSRHSAFTWFDLIPALQDVLELYAAVAEDREITIKTNFPEKLPFYGDRAMLQQAMANVLDNAIKFSPAQSLITCSAQVLSPKRHSKNGGTIRLSIADRGLGMTPEDMAHATKRFFRAEQSRHIAGSGLGLSVVQAIVQLHDGQLHLADNNPGLIVRIDMPLPRTESDNVTEINR</sequence>
<dbReference type="SUPFAM" id="SSF55874">
    <property type="entry name" value="ATPase domain of HSP90 chaperone/DNA topoisomerase II/histidine kinase"/>
    <property type="match status" value="1"/>
</dbReference>
<dbReference type="EMBL" id="CP021509">
    <property type="protein sequence ID" value="ARW48265.1"/>
    <property type="molecule type" value="Genomic_DNA"/>
</dbReference>
<gene>
    <name evidence="13" type="ORF">S1001342_01950</name>
</gene>
<dbReference type="CDD" id="cd06225">
    <property type="entry name" value="HAMP"/>
    <property type="match status" value="1"/>
</dbReference>
<evidence type="ECO:0000256" key="3">
    <source>
        <dbReference type="ARBA" id="ARBA00012438"/>
    </source>
</evidence>
<comment type="subcellular location">
    <subcellularLocation>
        <location evidence="2">Membrane</location>
    </subcellularLocation>
</comment>
<dbReference type="OrthoDB" id="9815202at2"/>
<evidence type="ECO:0000259" key="12">
    <source>
        <dbReference type="PROSITE" id="PS50885"/>
    </source>
</evidence>
<evidence type="ECO:0000259" key="11">
    <source>
        <dbReference type="PROSITE" id="PS50109"/>
    </source>
</evidence>
<evidence type="ECO:0000256" key="5">
    <source>
        <dbReference type="ARBA" id="ARBA00022679"/>
    </source>
</evidence>
<keyword evidence="6" id="KW-0812">Transmembrane</keyword>
<evidence type="ECO:0000256" key="2">
    <source>
        <dbReference type="ARBA" id="ARBA00004370"/>
    </source>
</evidence>
<dbReference type="SMART" id="SM00387">
    <property type="entry name" value="HATPase_c"/>
    <property type="match status" value="1"/>
</dbReference>
<dbReference type="InterPro" id="IPR005467">
    <property type="entry name" value="His_kinase_dom"/>
</dbReference>
<dbReference type="Gene3D" id="1.10.287.130">
    <property type="match status" value="1"/>
</dbReference>
<evidence type="ECO:0000313" key="14">
    <source>
        <dbReference type="Proteomes" id="UP000196205"/>
    </source>
</evidence>
<evidence type="ECO:0000256" key="4">
    <source>
        <dbReference type="ARBA" id="ARBA00022553"/>
    </source>
</evidence>